<dbReference type="OrthoDB" id="10031156at2759"/>
<proteinExistence type="predicted"/>
<dbReference type="EMBL" id="JAACJP010000003">
    <property type="protein sequence ID" value="KAF5386054.1"/>
    <property type="molecule type" value="Genomic_DNA"/>
</dbReference>
<comment type="caution">
    <text evidence="3">The sequence shown here is derived from an EMBL/GenBank/DDBJ whole genome shotgun (WGS) entry which is preliminary data.</text>
</comment>
<dbReference type="InterPro" id="IPR022155">
    <property type="entry name" value="DUF3684"/>
</dbReference>
<feature type="domain" description="Sacsin/Nov" evidence="2">
    <location>
        <begin position="24"/>
        <end position="147"/>
    </location>
</feature>
<dbReference type="SUPFAM" id="SSF55874">
    <property type="entry name" value="ATPase domain of HSP90 chaperone/DNA topoisomerase II/histidine kinase"/>
    <property type="match status" value="1"/>
</dbReference>
<sequence>MAVPRDTLWATGHDESVEVNQRALIDKVLARYSGEFTVFRELLQNSDDAQATAVEIHFDTQRFLDGKNGSHTEREPQKGTFPDLKTTLVHQWTFKNNGNVFRDEDWNRLKKIAEGNPDEEKIGAFGVGFYSLFSVTEEPFVTSGDQWMGFYWKDKKDQLFARRGKLPNIEDTPTPSWTIFEMGLREPAPIPVAFDFTRFLASSITFMTNLSEVSFYLNDICLAHLKKTPGLPKELGVPPGLRRSSSSGIMTIKNIKSTPLHIQADIMQWVYSSGSEKPRPVSVLKPKLAGAGGFFSSLFTSLAGSTTPQLSSTPLPPLVKDVDPSTINETSVALSIFSADVDVRLSKKVAAELHRSTKKNPPTTLKYELIYTAKDEYDASKKEDEQQPSATGSIFQGLRADLDGSGTTRIFIGHATGQTTGLGGHMAARFIPTVERESIDLMDRNVAIWNKELLYVGGFLARSAYEMELKTVKSLWEGAVPPGFPATTVDQELESWLRSRSLHALKFFTFHPSTPSADVSSLFEAAFFACAGNNFPLISTAGVRNACDVRLPDPAFSGFLKQLPVLPDDILANASATIATLQSRGMIKNISFEDVLQELRSRPLEQDEMIACLKWWIGINKEASKFQLTPRTQLLNAAVLTTGNSGSNQEKIIPLSSIRTFINNRTIANIIPLDAPLPDHLLPASISKHFAPDDILASFPWTELNIQEWLAHVCSPAVRKANADVDITLSATWAERVLTILARAWPNLSGPAKGEIFLLLKAITCIPTSAGMKTPDQSYFAQANIFNDLAVVKFPSGVALKGNLERVLQTLGVRKHVDLQVVFNRMIKTNEWTVADLAKYLVSVQSTLSPEEWARLKMTAAFSKEENMKGDANQKPTRYQAQQLYEPVDVFRQLGLPVMDWGKQLKWRSSSDEAKFLFELGLIRYPALAVLINLCASTDTHIRTAALKYLLDNMVTHYKNYEPSAFEDVAFIPAIKSSKPCLGTLREVFSKADWAIMGFLITPPTLHLDAVSKLKIKQHPPTSLIVDLLGRTPPKDEVEARSWFSVLAGRVSDFSSQELQRLSQLKMVPVNSDNGLRWHEPAHCYFGGDAKGKFHSKLFVFINFGQPANGFLTACGTKHEPSVEEVVQILLEDPHRFYASAEGPTQFLAELRNIAVNHKLIKSGTIARMKKSAILLGTKRKPRKVDEKTDPDDFDEEDWEVQYDLRKAEEIIIADDTHSHQAFGDSFFTAPQEDILEAFYVQLGSRRLSSLVKEEYQPSAEVRQSKVAADTRALILERLPLFLHEHSHARTRVSYSWLTSTVNFVVKTYGKLSVTKSLAFGELRLSRKQDASAVAQRNGNTGPIQLWLAANSQIDMYEVAISLNRLIFDSPRANDALLFMTILSTDLKALKRRGYNVDRILRQQKAERQAVEKARLENVTLLSKPPLSSTTASAPSTPLTPPSWDPPSLPPNTKSPMPFVDHPPPMPSRNPFKMLQRKIGPSPSVELPPLIPPVNRTSPLRPETDSHVTPLSSIKSNIDMAIKACRPESGNLLRNREEMRQVKESLDEGYCDVSGRVGDLNRVGEMGSVKVYLSQEVPDQQEFMANHKNQIARFIHILVQLSRLYDLPLTSLHVFNDLVGGLIAFNRNGSIFVNLRYYIEWHDADVAAGSLNTAYISWYFTLAHEIAHNLVQPHNSEHEFYFSAICEKHIMRLGDLLSR</sequence>
<dbReference type="Proteomes" id="UP000565441">
    <property type="component" value="Unassembled WGS sequence"/>
</dbReference>
<feature type="compositionally biased region" description="Low complexity" evidence="1">
    <location>
        <begin position="1422"/>
        <end position="1437"/>
    </location>
</feature>
<dbReference type="Pfam" id="PF12449">
    <property type="entry name" value="DUF3684"/>
    <property type="match status" value="1"/>
</dbReference>
<evidence type="ECO:0000313" key="4">
    <source>
        <dbReference type="Proteomes" id="UP000565441"/>
    </source>
</evidence>
<keyword evidence="4" id="KW-1185">Reference proteome</keyword>
<accession>A0A8H5HME9</accession>
<protein>
    <recommendedName>
        <fullName evidence="2">Sacsin/Nov domain-containing protein</fullName>
    </recommendedName>
</protein>
<dbReference type="NCBIfam" id="NF047352">
    <property type="entry name" value="P_loop_sacsin"/>
    <property type="match status" value="1"/>
</dbReference>
<gene>
    <name evidence="3" type="ORF">D9615_002424</name>
</gene>
<name>A0A8H5HME9_9AGAR</name>
<dbReference type="InterPro" id="IPR058210">
    <property type="entry name" value="SACS/Nov_dom"/>
</dbReference>
<dbReference type="PANTHER" id="PTHR47839">
    <property type="entry name" value="DOMAIN PROTEIN, PUTATIVE (AFU_ORTHOLOGUE AFUA_6G04830)-RELATED"/>
    <property type="match status" value="1"/>
</dbReference>
<feature type="region of interest" description="Disordered" evidence="1">
    <location>
        <begin position="1422"/>
        <end position="1468"/>
    </location>
</feature>
<feature type="compositionally biased region" description="Pro residues" evidence="1">
    <location>
        <begin position="1438"/>
        <end position="1450"/>
    </location>
</feature>
<reference evidence="3 4" key="1">
    <citation type="journal article" date="2020" name="ISME J.">
        <title>Uncovering the hidden diversity of litter-decomposition mechanisms in mushroom-forming fungi.</title>
        <authorList>
            <person name="Floudas D."/>
            <person name="Bentzer J."/>
            <person name="Ahren D."/>
            <person name="Johansson T."/>
            <person name="Persson P."/>
            <person name="Tunlid A."/>
        </authorList>
    </citation>
    <scope>NUCLEOTIDE SEQUENCE [LARGE SCALE GENOMIC DNA]</scope>
    <source>
        <strain evidence="3 4">CBS 661.87</strain>
    </source>
</reference>
<evidence type="ECO:0000259" key="2">
    <source>
        <dbReference type="Pfam" id="PF25794"/>
    </source>
</evidence>
<organism evidence="3 4">
    <name type="scientific">Tricholomella constricta</name>
    <dbReference type="NCBI Taxonomy" id="117010"/>
    <lineage>
        <taxon>Eukaryota</taxon>
        <taxon>Fungi</taxon>
        <taxon>Dikarya</taxon>
        <taxon>Basidiomycota</taxon>
        <taxon>Agaricomycotina</taxon>
        <taxon>Agaricomycetes</taxon>
        <taxon>Agaricomycetidae</taxon>
        <taxon>Agaricales</taxon>
        <taxon>Tricholomatineae</taxon>
        <taxon>Lyophyllaceae</taxon>
        <taxon>Tricholomella</taxon>
    </lineage>
</organism>
<dbReference type="Pfam" id="PF25794">
    <property type="entry name" value="SACS"/>
    <property type="match status" value="1"/>
</dbReference>
<dbReference type="InterPro" id="IPR036890">
    <property type="entry name" value="HATPase_C_sf"/>
</dbReference>
<dbReference type="Gene3D" id="3.30.565.10">
    <property type="entry name" value="Histidine kinase-like ATPase, C-terminal domain"/>
    <property type="match status" value="1"/>
</dbReference>
<evidence type="ECO:0000313" key="3">
    <source>
        <dbReference type="EMBL" id="KAF5386054.1"/>
    </source>
</evidence>
<dbReference type="PANTHER" id="PTHR47839:SF1">
    <property type="entry name" value="DOMAIN PROTEIN, PUTATIVE (AFU_ORTHOLOGUE AFUA_6G04830)-RELATED"/>
    <property type="match status" value="1"/>
</dbReference>
<evidence type="ECO:0000256" key="1">
    <source>
        <dbReference type="SAM" id="MobiDB-lite"/>
    </source>
</evidence>